<dbReference type="Proteomes" id="UP000006911">
    <property type="component" value="Unassembled WGS sequence"/>
</dbReference>
<dbReference type="PANTHER" id="PTHR33911:SF1">
    <property type="entry name" value="RRNA-PROCESSING PROTEIN EFG1"/>
    <property type="match status" value="1"/>
</dbReference>
<dbReference type="GO" id="GO:0030688">
    <property type="term" value="C:preribosome, small subunit precursor"/>
    <property type="evidence" value="ECO:0007669"/>
    <property type="project" value="TreeGrafter"/>
</dbReference>
<evidence type="ECO:0000256" key="1">
    <source>
        <dbReference type="ARBA" id="ARBA00002773"/>
    </source>
</evidence>
<comment type="subcellular location">
    <subcellularLocation>
        <location evidence="2">Nucleus</location>
        <location evidence="2">Nucleolus</location>
    </subcellularLocation>
</comment>
<feature type="region of interest" description="Disordered" evidence="10">
    <location>
        <begin position="1"/>
        <end position="34"/>
    </location>
</feature>
<proteinExistence type="inferred from homology"/>
<dbReference type="Pfam" id="PF10153">
    <property type="entry name" value="Efg1"/>
    <property type="match status" value="1"/>
</dbReference>
<dbReference type="EMBL" id="FN430097">
    <property type="protein sequence ID" value="CAZ82029.1"/>
    <property type="molecule type" value="Genomic_DNA"/>
</dbReference>
<evidence type="ECO:0000256" key="2">
    <source>
        <dbReference type="ARBA" id="ARBA00004604"/>
    </source>
</evidence>
<reference evidence="11 12" key="1">
    <citation type="journal article" date="2010" name="Nature">
        <title>Perigord black truffle genome uncovers evolutionary origins and mechanisms of symbiosis.</title>
        <authorList>
            <person name="Martin F."/>
            <person name="Kohler A."/>
            <person name="Murat C."/>
            <person name="Balestrini R."/>
            <person name="Coutinho P.M."/>
            <person name="Jaillon O."/>
            <person name="Montanini B."/>
            <person name="Morin E."/>
            <person name="Noel B."/>
            <person name="Percudani R."/>
            <person name="Porcel B."/>
            <person name="Rubini A."/>
            <person name="Amicucci A."/>
            <person name="Amselem J."/>
            <person name="Anthouard V."/>
            <person name="Arcioni S."/>
            <person name="Artiguenave F."/>
            <person name="Aury J.M."/>
            <person name="Ballario P."/>
            <person name="Bolchi A."/>
            <person name="Brenna A."/>
            <person name="Brun A."/>
            <person name="Buee M."/>
            <person name="Cantarel B."/>
            <person name="Chevalier G."/>
            <person name="Couloux A."/>
            <person name="Da Silva C."/>
            <person name="Denoeud F."/>
            <person name="Duplessis S."/>
            <person name="Ghignone S."/>
            <person name="Hilselberger B."/>
            <person name="Iotti M."/>
            <person name="Marcais B."/>
            <person name="Mello A."/>
            <person name="Miranda M."/>
            <person name="Pacioni G."/>
            <person name="Quesneville H."/>
            <person name="Riccioni C."/>
            <person name="Ruotolo R."/>
            <person name="Splivallo R."/>
            <person name="Stocchi V."/>
            <person name="Tisserant E."/>
            <person name="Viscomi A.R."/>
            <person name="Zambonelli A."/>
            <person name="Zampieri E."/>
            <person name="Henrissat B."/>
            <person name="Lebrun M.H."/>
            <person name="Paolocci F."/>
            <person name="Bonfante P."/>
            <person name="Ottonello S."/>
            <person name="Wincker P."/>
        </authorList>
    </citation>
    <scope>NUCLEOTIDE SEQUENCE [LARGE SCALE GENOMIC DNA]</scope>
    <source>
        <strain evidence="11 12">Mel28</strain>
    </source>
</reference>
<dbReference type="GO" id="GO:0000462">
    <property type="term" value="P:maturation of SSU-rRNA from tricistronic rRNA transcript (SSU-rRNA, 5.8S rRNA, LSU-rRNA)"/>
    <property type="evidence" value="ECO:0007669"/>
    <property type="project" value="TreeGrafter"/>
</dbReference>
<feature type="compositionally biased region" description="Acidic residues" evidence="10">
    <location>
        <begin position="175"/>
        <end position="186"/>
    </location>
</feature>
<dbReference type="InterPro" id="IPR019310">
    <property type="entry name" value="Efg1"/>
</dbReference>
<evidence type="ECO:0000256" key="7">
    <source>
        <dbReference type="ARBA" id="ARBA00023054"/>
    </source>
</evidence>
<dbReference type="RefSeq" id="XP_002837838.1">
    <property type="nucleotide sequence ID" value="XM_002837792.1"/>
</dbReference>
<dbReference type="InterPro" id="IPR050786">
    <property type="entry name" value="EFG1_rRNA-proc"/>
</dbReference>
<keyword evidence="7 9" id="KW-0175">Coiled coil</keyword>
<keyword evidence="12" id="KW-1185">Reference proteome</keyword>
<evidence type="ECO:0000313" key="12">
    <source>
        <dbReference type="Proteomes" id="UP000006911"/>
    </source>
</evidence>
<evidence type="ECO:0000256" key="8">
    <source>
        <dbReference type="ARBA" id="ARBA00023242"/>
    </source>
</evidence>
<keyword evidence="8" id="KW-0539">Nucleus</keyword>
<evidence type="ECO:0000313" key="11">
    <source>
        <dbReference type="EMBL" id="CAZ82029.1"/>
    </source>
</evidence>
<dbReference type="InParanoid" id="D5GBM3"/>
<protein>
    <recommendedName>
        <fullName evidence="4">rRNA-processing protein EFG1</fullName>
    </recommendedName>
    <alternativeName>
        <fullName evidence="5">rRNA-processing protein efg1</fullName>
    </alternativeName>
</protein>
<name>D5GBM3_TUBMM</name>
<evidence type="ECO:0000256" key="10">
    <source>
        <dbReference type="SAM" id="MobiDB-lite"/>
    </source>
</evidence>
<dbReference type="GO" id="GO:0005730">
    <property type="term" value="C:nucleolus"/>
    <property type="evidence" value="ECO:0007669"/>
    <property type="project" value="UniProtKB-SubCell"/>
</dbReference>
<dbReference type="AlphaFoldDB" id="D5GBM3"/>
<dbReference type="GeneID" id="9185464"/>
<evidence type="ECO:0000256" key="5">
    <source>
        <dbReference type="ARBA" id="ARBA00019827"/>
    </source>
</evidence>
<keyword evidence="6" id="KW-0698">rRNA processing</keyword>
<feature type="compositionally biased region" description="Basic residues" evidence="10">
    <location>
        <begin position="1"/>
        <end position="15"/>
    </location>
</feature>
<evidence type="ECO:0000256" key="9">
    <source>
        <dbReference type="SAM" id="Coils"/>
    </source>
</evidence>
<feature type="compositionally biased region" description="Basic and acidic residues" evidence="10">
    <location>
        <begin position="191"/>
        <end position="232"/>
    </location>
</feature>
<evidence type="ECO:0000256" key="6">
    <source>
        <dbReference type="ARBA" id="ARBA00022552"/>
    </source>
</evidence>
<comment type="similarity">
    <text evidence="3">Belongs to the EFG1 family.</text>
</comment>
<organism evidence="11 12">
    <name type="scientific">Tuber melanosporum (strain Mel28)</name>
    <name type="common">Perigord black truffle</name>
    <dbReference type="NCBI Taxonomy" id="656061"/>
    <lineage>
        <taxon>Eukaryota</taxon>
        <taxon>Fungi</taxon>
        <taxon>Dikarya</taxon>
        <taxon>Ascomycota</taxon>
        <taxon>Pezizomycotina</taxon>
        <taxon>Pezizomycetes</taxon>
        <taxon>Pezizales</taxon>
        <taxon>Tuberaceae</taxon>
        <taxon>Tuber</taxon>
    </lineage>
</organism>
<accession>D5GBM3</accession>
<feature type="region of interest" description="Disordered" evidence="10">
    <location>
        <begin position="159"/>
        <end position="240"/>
    </location>
</feature>
<comment type="function">
    <text evidence="1">Involved in rRNA processing.</text>
</comment>
<evidence type="ECO:0000256" key="4">
    <source>
        <dbReference type="ARBA" id="ARBA00018689"/>
    </source>
</evidence>
<dbReference type="eggNOG" id="KOG4484">
    <property type="taxonomic scope" value="Eukaryota"/>
</dbReference>
<dbReference type="FunCoup" id="D5GBM3">
    <property type="interactions" value="142"/>
</dbReference>
<dbReference type="PANTHER" id="PTHR33911">
    <property type="entry name" value="RRNA-PROCESSING PROTEIN EFG1"/>
    <property type="match status" value="1"/>
</dbReference>
<dbReference type="HOGENOM" id="CLU_066912_2_0_1"/>
<gene>
    <name evidence="11" type="ORF">GSTUM_00005706001</name>
</gene>
<sequence>MPPKNHKHQKRRRRPLINPTGPKTSTTHLKKKVRDLQRLLNNPSSSLPADVRLESERALSAFQSELSSVQSAAKERRIAKRYHMVRFFERQKATRKLRKVERELEKVGGKNGMAEAEKKVYEARLDLNYIMHYRPGEKYISLFKDAGVMREKREGIRREVERRMARGALGQSTMDFDDGGDQEEGGVELRSGGEGERLERRDKRGGRTEKKDRRGKKRDGSKNAPGEEKKLEELDDFFEF</sequence>
<evidence type="ECO:0000256" key="3">
    <source>
        <dbReference type="ARBA" id="ARBA00006916"/>
    </source>
</evidence>
<dbReference type="KEGG" id="tml:GSTUM_00005706001"/>
<feature type="coiled-coil region" evidence="9">
    <location>
        <begin position="90"/>
        <end position="117"/>
    </location>
</feature>
<dbReference type="STRING" id="656061.D5GBM3"/>